<dbReference type="EMBL" id="LEPB01000004">
    <property type="protein sequence ID" value="RCA11105.1"/>
    <property type="molecule type" value="Genomic_DNA"/>
</dbReference>
<evidence type="ECO:0000313" key="6">
    <source>
        <dbReference type="EMBL" id="RCA11105.1"/>
    </source>
</evidence>
<dbReference type="GO" id="GO:0003700">
    <property type="term" value="F:DNA-binding transcription factor activity"/>
    <property type="evidence" value="ECO:0007669"/>
    <property type="project" value="InterPro"/>
</dbReference>
<dbReference type="Proteomes" id="UP000252797">
    <property type="component" value="Unassembled WGS sequence"/>
</dbReference>
<gene>
    <name evidence="6" type="ORF">EA71_01860</name>
</gene>
<dbReference type="SUPFAM" id="SSF53850">
    <property type="entry name" value="Periplasmic binding protein-like II"/>
    <property type="match status" value="1"/>
</dbReference>
<comment type="caution">
    <text evidence="6">The sequence shown here is derived from an EMBL/GenBank/DDBJ whole genome shotgun (WGS) entry which is preliminary data.</text>
</comment>
<keyword evidence="3" id="KW-0238">DNA-binding</keyword>
<dbReference type="GO" id="GO:0005829">
    <property type="term" value="C:cytosol"/>
    <property type="evidence" value="ECO:0007669"/>
    <property type="project" value="TreeGrafter"/>
</dbReference>
<dbReference type="GO" id="GO:0003677">
    <property type="term" value="F:DNA binding"/>
    <property type="evidence" value="ECO:0007669"/>
    <property type="project" value="UniProtKB-KW"/>
</dbReference>
<evidence type="ECO:0000256" key="4">
    <source>
        <dbReference type="ARBA" id="ARBA00023163"/>
    </source>
</evidence>
<comment type="similarity">
    <text evidence="1">Belongs to the LysR transcriptional regulatory family.</text>
</comment>
<keyword evidence="2" id="KW-0805">Transcription regulation</keyword>
<protein>
    <recommendedName>
        <fullName evidence="5">HTH lysR-type domain-containing protein</fullName>
    </recommendedName>
</protein>
<evidence type="ECO:0000259" key="5">
    <source>
        <dbReference type="PROSITE" id="PS50931"/>
    </source>
</evidence>
<dbReference type="Gene3D" id="3.40.190.290">
    <property type="match status" value="1"/>
</dbReference>
<dbReference type="PRINTS" id="PR00039">
    <property type="entry name" value="HTHLYSR"/>
</dbReference>
<dbReference type="Gene3D" id="1.10.10.10">
    <property type="entry name" value="Winged helix-like DNA-binding domain superfamily/Winged helix DNA-binding domain"/>
    <property type="match status" value="1"/>
</dbReference>
<dbReference type="InterPro" id="IPR050950">
    <property type="entry name" value="HTH-type_LysR_regulators"/>
</dbReference>
<dbReference type="Pfam" id="PF03466">
    <property type="entry name" value="LysR_substrate"/>
    <property type="match status" value="1"/>
</dbReference>
<dbReference type="AlphaFoldDB" id="A0A367CEN8"/>
<evidence type="ECO:0000313" key="7">
    <source>
        <dbReference type="Proteomes" id="UP000252797"/>
    </source>
</evidence>
<keyword evidence="4" id="KW-0804">Transcription</keyword>
<dbReference type="RefSeq" id="WP_113845951.1">
    <property type="nucleotide sequence ID" value="NZ_LEPB01000004.1"/>
</dbReference>
<dbReference type="InterPro" id="IPR005119">
    <property type="entry name" value="LysR_subst-bd"/>
</dbReference>
<dbReference type="PANTHER" id="PTHR30419:SF8">
    <property type="entry name" value="NITROGEN ASSIMILATION TRANSCRIPTIONAL ACTIVATOR-RELATED"/>
    <property type="match status" value="1"/>
</dbReference>
<dbReference type="CDD" id="cd05466">
    <property type="entry name" value="PBP2_LTTR_substrate"/>
    <property type="match status" value="1"/>
</dbReference>
<dbReference type="InterPro" id="IPR036388">
    <property type="entry name" value="WH-like_DNA-bd_sf"/>
</dbReference>
<dbReference type="InterPro" id="IPR036390">
    <property type="entry name" value="WH_DNA-bd_sf"/>
</dbReference>
<evidence type="ECO:0000256" key="2">
    <source>
        <dbReference type="ARBA" id="ARBA00023015"/>
    </source>
</evidence>
<evidence type="ECO:0000256" key="3">
    <source>
        <dbReference type="ARBA" id="ARBA00023125"/>
    </source>
</evidence>
<feature type="domain" description="HTH lysR-type" evidence="5">
    <location>
        <begin position="1"/>
        <end position="58"/>
    </location>
</feature>
<sequence>MEIRLLKYFYTIAQEETISQAAEVLHLTQPTLSRQLRELEEELGTELFIREKRKMVLTEAGRFLKDRAEEILDLTEQTQREFKNRKHQLFSGHFSIGCVEADNSDTLAMMLEELLSDYPEVHFDLYSGTGDEITDRLDKGLLDLAILLEPVSTEKYETIVLPRKEKWGLLVSTDSFLAQKEELTKDELQGVPLLISKRPEVQELLSRFMEKDVTDLTIIGTFNLIFNIFSLVENNVGSAFVIEGAITGREVDTLKFLPLSPTIETNCVLVWKKKRSLSPVVKELIHRFSTAFSN</sequence>
<accession>A0A367CEN8</accession>
<name>A0A367CEN8_9ENTE</name>
<dbReference type="Pfam" id="PF00126">
    <property type="entry name" value="HTH_1"/>
    <property type="match status" value="1"/>
</dbReference>
<dbReference type="SUPFAM" id="SSF46785">
    <property type="entry name" value="Winged helix' DNA-binding domain"/>
    <property type="match status" value="1"/>
</dbReference>
<dbReference type="InterPro" id="IPR000847">
    <property type="entry name" value="LysR_HTH_N"/>
</dbReference>
<organism evidence="6 7">
    <name type="scientific">Enterococcus durans</name>
    <dbReference type="NCBI Taxonomy" id="53345"/>
    <lineage>
        <taxon>Bacteria</taxon>
        <taxon>Bacillati</taxon>
        <taxon>Bacillota</taxon>
        <taxon>Bacilli</taxon>
        <taxon>Lactobacillales</taxon>
        <taxon>Enterococcaceae</taxon>
        <taxon>Enterococcus</taxon>
    </lineage>
</organism>
<dbReference type="FunFam" id="1.10.10.10:FF:000001">
    <property type="entry name" value="LysR family transcriptional regulator"/>
    <property type="match status" value="1"/>
</dbReference>
<evidence type="ECO:0000256" key="1">
    <source>
        <dbReference type="ARBA" id="ARBA00009437"/>
    </source>
</evidence>
<dbReference type="PANTHER" id="PTHR30419">
    <property type="entry name" value="HTH-TYPE TRANSCRIPTIONAL REGULATOR YBHD"/>
    <property type="match status" value="1"/>
</dbReference>
<dbReference type="PROSITE" id="PS50931">
    <property type="entry name" value="HTH_LYSR"/>
    <property type="match status" value="1"/>
</dbReference>
<proteinExistence type="inferred from homology"/>
<reference evidence="6 7" key="1">
    <citation type="submission" date="2015-06" db="EMBL/GenBank/DDBJ databases">
        <title>The Genome Sequence of Enterococcus durans 4EA1.</title>
        <authorList>
            <consortium name="The Broad Institute Genomics Platform"/>
            <consortium name="The Broad Institute Genome Sequencing Center for Infectious Disease"/>
            <person name="Earl A.M."/>
            <person name="Van Tyne D."/>
            <person name="Lebreton F."/>
            <person name="Saavedra J.T."/>
            <person name="Gilmore M.S."/>
            <person name="Manson Mcguire A."/>
            <person name="Clock S."/>
            <person name="Crupain M."/>
            <person name="Rangan U."/>
            <person name="Young S."/>
            <person name="Abouelleil A."/>
            <person name="Cao P."/>
            <person name="Chapman S.B."/>
            <person name="Griggs A."/>
            <person name="Priest M."/>
            <person name="Shea T."/>
            <person name="Wortman J."/>
            <person name="Nusbaum C."/>
            <person name="Birren B."/>
        </authorList>
    </citation>
    <scope>NUCLEOTIDE SEQUENCE [LARGE SCALE GENOMIC DNA]</scope>
    <source>
        <strain evidence="6 7">4EA1</strain>
    </source>
</reference>